<dbReference type="Proteomes" id="UP000324222">
    <property type="component" value="Unassembled WGS sequence"/>
</dbReference>
<reference evidence="2 3" key="1">
    <citation type="submission" date="2019-05" db="EMBL/GenBank/DDBJ databases">
        <title>Another draft genome of Portunus trituberculatus and its Hox gene families provides insights of decapod evolution.</title>
        <authorList>
            <person name="Jeong J.-H."/>
            <person name="Song I."/>
            <person name="Kim S."/>
            <person name="Choi T."/>
            <person name="Kim D."/>
            <person name="Ryu S."/>
            <person name="Kim W."/>
        </authorList>
    </citation>
    <scope>NUCLEOTIDE SEQUENCE [LARGE SCALE GENOMIC DNA]</scope>
    <source>
        <tissue evidence="2">Muscle</tissue>
    </source>
</reference>
<dbReference type="AlphaFoldDB" id="A0A5B7EZV6"/>
<comment type="caution">
    <text evidence="2">The sequence shown here is derived from an EMBL/GenBank/DDBJ whole genome shotgun (WGS) entry which is preliminary data.</text>
</comment>
<evidence type="ECO:0000313" key="2">
    <source>
        <dbReference type="EMBL" id="MPC37864.1"/>
    </source>
</evidence>
<keyword evidence="3" id="KW-1185">Reference proteome</keyword>
<evidence type="ECO:0000313" key="3">
    <source>
        <dbReference type="Proteomes" id="UP000324222"/>
    </source>
</evidence>
<gene>
    <name evidence="2" type="ORF">E2C01_031359</name>
</gene>
<name>A0A5B7EZV6_PORTR</name>
<feature type="compositionally biased region" description="Low complexity" evidence="1">
    <location>
        <begin position="1"/>
        <end position="11"/>
    </location>
</feature>
<feature type="compositionally biased region" description="Low complexity" evidence="1">
    <location>
        <begin position="28"/>
        <end position="66"/>
    </location>
</feature>
<protein>
    <submittedName>
        <fullName evidence="2">Uncharacterized protein</fullName>
    </submittedName>
</protein>
<sequence length="131" mass="14183">MTSLSTSTPPLNSFPEGPQHYLPPRPPSISSILPSISPSPVYLPGSSAHRTGSPPGPGQQQTQPRGALGNRDAQTGTMSQPLNVYFDALESRGDDEIFLFLLFPLLLLLVSSPHRGRAFVFRVLVMVEVDM</sequence>
<evidence type="ECO:0000256" key="1">
    <source>
        <dbReference type="SAM" id="MobiDB-lite"/>
    </source>
</evidence>
<accession>A0A5B7EZV6</accession>
<proteinExistence type="predicted"/>
<feature type="region of interest" description="Disordered" evidence="1">
    <location>
        <begin position="1"/>
        <end position="76"/>
    </location>
</feature>
<organism evidence="2 3">
    <name type="scientific">Portunus trituberculatus</name>
    <name type="common">Swimming crab</name>
    <name type="synonym">Neptunus trituberculatus</name>
    <dbReference type="NCBI Taxonomy" id="210409"/>
    <lineage>
        <taxon>Eukaryota</taxon>
        <taxon>Metazoa</taxon>
        <taxon>Ecdysozoa</taxon>
        <taxon>Arthropoda</taxon>
        <taxon>Crustacea</taxon>
        <taxon>Multicrustacea</taxon>
        <taxon>Malacostraca</taxon>
        <taxon>Eumalacostraca</taxon>
        <taxon>Eucarida</taxon>
        <taxon>Decapoda</taxon>
        <taxon>Pleocyemata</taxon>
        <taxon>Brachyura</taxon>
        <taxon>Eubrachyura</taxon>
        <taxon>Portunoidea</taxon>
        <taxon>Portunidae</taxon>
        <taxon>Portuninae</taxon>
        <taxon>Portunus</taxon>
    </lineage>
</organism>
<dbReference type="EMBL" id="VSRR010003909">
    <property type="protein sequence ID" value="MPC37864.1"/>
    <property type="molecule type" value="Genomic_DNA"/>
</dbReference>